<keyword evidence="4" id="KW-0964">Secreted</keyword>
<dbReference type="InterPro" id="IPR006626">
    <property type="entry name" value="PbH1"/>
</dbReference>
<evidence type="ECO:0000256" key="8">
    <source>
        <dbReference type="SAM" id="MobiDB-lite"/>
    </source>
</evidence>
<comment type="caution">
    <text evidence="9">The sequence shown here is derived from an EMBL/GenBank/DDBJ whole genome shotgun (WGS) entry which is preliminary data.</text>
</comment>
<reference evidence="9 10" key="1">
    <citation type="submission" date="2018-10" db="EMBL/GenBank/DDBJ databases">
        <title>Anaerotruncus faecis sp. nov., isolated from human feces.</title>
        <authorList>
            <person name="Wang Y.-J."/>
        </authorList>
    </citation>
    <scope>NUCLEOTIDE SEQUENCE [LARGE SCALE GENOMIC DNA]</scope>
    <source>
        <strain evidence="9 10">22A2-44</strain>
    </source>
</reference>
<dbReference type="Proteomes" id="UP000276301">
    <property type="component" value="Unassembled WGS sequence"/>
</dbReference>
<evidence type="ECO:0000256" key="4">
    <source>
        <dbReference type="ARBA" id="ARBA00022525"/>
    </source>
</evidence>
<organism evidence="9 10">
    <name type="scientific">Anaerotruncus massiliensis</name>
    <name type="common">ex Liu et al. 2021</name>
    <dbReference type="NCBI Taxonomy" id="2321404"/>
    <lineage>
        <taxon>Bacteria</taxon>
        <taxon>Bacillati</taxon>
        <taxon>Bacillota</taxon>
        <taxon>Clostridia</taxon>
        <taxon>Eubacteriales</taxon>
        <taxon>Oscillospiraceae</taxon>
        <taxon>Anaerotruncus</taxon>
    </lineage>
</organism>
<keyword evidence="7" id="KW-0998">Cell outer membrane</keyword>
<dbReference type="InterPro" id="IPR003368">
    <property type="entry name" value="POMP_repeat"/>
</dbReference>
<evidence type="ECO:0000256" key="6">
    <source>
        <dbReference type="ARBA" id="ARBA00023136"/>
    </source>
</evidence>
<evidence type="ECO:0000256" key="5">
    <source>
        <dbReference type="ARBA" id="ARBA00022729"/>
    </source>
</evidence>
<dbReference type="Gene3D" id="2.160.20.10">
    <property type="entry name" value="Single-stranded right-handed beta-helix, Pectin lyase-like"/>
    <property type="match status" value="2"/>
</dbReference>
<evidence type="ECO:0000313" key="10">
    <source>
        <dbReference type="Proteomes" id="UP000276301"/>
    </source>
</evidence>
<evidence type="ECO:0000256" key="7">
    <source>
        <dbReference type="ARBA" id="ARBA00023237"/>
    </source>
</evidence>
<dbReference type="NCBIfam" id="TIGR01376">
    <property type="entry name" value="POMP_repeat"/>
    <property type="match status" value="1"/>
</dbReference>
<proteinExistence type="predicted"/>
<dbReference type="GO" id="GO:0009279">
    <property type="term" value="C:cell outer membrane"/>
    <property type="evidence" value="ECO:0007669"/>
    <property type="project" value="UniProtKB-SubCell"/>
</dbReference>
<dbReference type="InterPro" id="IPR012334">
    <property type="entry name" value="Pectin_lyas_fold"/>
</dbReference>
<dbReference type="PANTHER" id="PTHR11319:SF35">
    <property type="entry name" value="OUTER MEMBRANE PROTEIN PMPC-RELATED"/>
    <property type="match status" value="1"/>
</dbReference>
<dbReference type="SUPFAM" id="SSF51126">
    <property type="entry name" value="Pectin lyase-like"/>
    <property type="match status" value="4"/>
</dbReference>
<dbReference type="InterPro" id="IPR011050">
    <property type="entry name" value="Pectin_lyase_fold/virulence"/>
</dbReference>
<keyword evidence="10" id="KW-1185">Reference proteome</keyword>
<keyword evidence="6" id="KW-0472">Membrane</keyword>
<dbReference type="EMBL" id="RCHT01000041">
    <property type="protein sequence ID" value="RLL07949.1"/>
    <property type="molecule type" value="Genomic_DNA"/>
</dbReference>
<gene>
    <name evidence="9" type="ORF">D4A47_12875</name>
</gene>
<feature type="compositionally biased region" description="Polar residues" evidence="8">
    <location>
        <begin position="28"/>
        <end position="37"/>
    </location>
</feature>
<evidence type="ECO:0000256" key="2">
    <source>
        <dbReference type="ARBA" id="ARBA00004442"/>
    </source>
</evidence>
<comment type="subcellular location">
    <subcellularLocation>
        <location evidence="1">Cell envelope</location>
    </subcellularLocation>
    <subcellularLocation>
        <location evidence="2">Cell outer membrane</location>
    </subcellularLocation>
    <subcellularLocation>
        <location evidence="3">Secreted</location>
    </subcellularLocation>
</comment>
<protein>
    <submittedName>
        <fullName evidence="9">Uncharacterized protein</fullName>
    </submittedName>
</protein>
<sequence length="3033" mass="307517">RGENLLTTMSLDAPELAATGTLEEVYWNPTTSSSPDGSITGGSLTGDGSKEHPVLTLQMAIDLVKDGGTIYNVANWTIEQESASNSFAGKNAKLVRYNHTSPIFTIGSGRVLSLSNMILDAGAVYSGDEIEKAALVNLAGGTFAINAGVQMENEALIRFETTASTPVQLTATPSEGTQYGLLLSAAFSSMNPVSVVTCTGVTGANALAYFSIENQGRGLRVKSGSTNTIEAYDLPTYTGGVYLSGTGDDTKNGETAANAVKTFHRAAEILKNSNLAGSGEIRITGSPIVISTTQTWSLPTAEYPDAKVVRNTGYTGDLIQASTSGRTLTLENITLDGKGITATNMISLPKGNLVLGSGATLQNGNGNAIALSGGNLTMEDGSEIKSFTLASASRAGVLMSGGTFKMNGGSIHDISSSYGSAVKLTNGTFTMTGGAITGNYEGVTVSTSGYGSTATYGTFVMTGGEISGNESSGVNNYGNFSLDAAQAVIPDVIKVRTDHPVELTAAPAAGKQFRVESGTISPQSGEIVVTPGTGMTDVSDYLATFILTNSGYALGKQGVNLVLLAKAVYLNGQGGSDSNDGFTPATAKKTMNGVNGAAAALRTMINADSTMEPAIYVCDTVEVTSGTQTWDFSDIPGAIIKQYVNSSDSPAALVKTSGTGNLTIKGVVVDGGNNENCSIETLLESAGGTLTLGSGAVLQRVNDKNSVVKVNGGTFVMESDSVVGQVTNGSNGSHTRKGNVWVTSGIFRMKDNAKVAYNDRSDSYLSDQGSVRIEGGTFEMTGGEISENLAQTSGGGVYISGGTFRMSGGTISGNNIPPSGSGRKGGGVYIENAAFYMTGGTISGNQANFGGGVYVDAGGTFELSGGSVIQNNTADSGGAGIYANGMRLAMGGGFTLGDNILLNAADCPITLTSPLTGTGNYTLTVSDNMIGKTVVAGTTAVPAGQYLTSGKFVLDTASAGSVTLTISGNDILAGGKNVYWYPGLTTGAHTGESPTDAVATLDDAREKARQKGKDAVIFLCATYTSTGETLRMGTVTNGTDSWTPVIQRMAGLMDAMIRYTGTLTLEDIILDGNKDAFTSMAAPIIEAPNSKSLKLIIKDGTQIINNPGGGVDINGGNFEMTGGKISGNVKMGTTSSVLNGPGVVLRTSASTTAIVSGGEISGNRNGIYIYGNPKLTVSGGKITGNGSASSSVSGPGIYVLLSSSSNKPEITITGDAEISKNLSSSTSGNGAVYVASSFGDPVFNMTGGKISGNSMAGVYLSTKRACSMSGGTIGGSGAGNKGGGVILSGSTVFNMSGGTISYNTGATYGGGIHLDGSVSSTSAFNMTGGTISNNTATNGGGGVAANYRPFTMSGTAAITGNKVTGTSASYGGGGVYLYNGATAALNGGTISGSNQAKYGAGLYVYNGSATLAGTSITGNTTTSSSGAAGGGVYVAAGSTLTVNSGSISGNTAYNNGGAIYAVGTSGKLATVDLNGGSISENKAGTSGNYYGGGIYIGDYSTVTLQGTSITGNKGRYGAGVYLTGANAQLSALRGRISGNTLYSNGQGAGVHVASPNFILQGGGADISDDIYLSGTSYPIKLHNSITQTSRQYEVSLASAFTAGTNVVESGGDYPSGGAWTALSHFYTNKTGAILGRSANDQIGVQTVVFLDGTKSTSGDGSTPAKAYNNFAAAASKLETAGSTAIYISGPVTVSGTESWTLPTGKSLRRYSGFSVAGKDEFDPYYGDMIVVPTGATLNLGTITIEGRHSQDIDFTATGSIIRLSGGTVNMNAGTTLQNNSTSGNGGAVRIESGAFNLNAGTISNTTAKQGGAVYQNGTFNVKSAATVSGEVYLGTGKTVGVAGSTGTALSLEMNDAAAARAVVTYTTAPTSSNLNTELAKYTLSDDVAPLYKLARRSTDTKVFELQEKGGIYVDGSAATSGDGTEPSRAVKTLGEAYQKLAGTGGGTIYVVNPVTVSGTITLGRSYTESSTTYNAGGPVTIKRYSKPAAFTTESNTGTLINVTGGTLTLAEGLTVDGHSAAVTQGKETVQAPAVTAAAPLISISGGTVSVQSGAVLKDNNNASGSGGAVATSGTGILTMTGGTITNMKASQGAAIHHSGSALNLSGGPSIAGEVYLNGTGKVISVPGNTIGNTALTIGIDSASAKENRAVVAYSSTPTAAVETPKYTLSEAVSAAFYLNASGSNLVLAAKGAVYLDGVNGLDTRTGASPAQAVKTLGKAYEKMKSNNANTLYIVNTVTVDSSVELSGRYCYVGGAAYDAGAPVTIRRYSKPTNPPTGFEALKNGVSLFSIVDGGTLTLENITIDGHRYAITSGKTSVIAPGIKAHELINISAGGTLMMNEGAVLQNNSTDGAGGGVYNYGAGTVVMNAGSLVTKCTADLNGGGVLVNGGTCTITNAEVSNCEAGLKGTYNGGGVYVSGTLAMTGSTLSENTAPNGAGLYLSSGKHEISNTVFSNNTASGNGGGVYMQNFSQTTTLNRCTYENNTATLGGGIYALIGFEMNGGSFSGNSGGGGGGICMTSTSTRSLTLNGSSDLSFGEGQGIFLGGKTQINVTADLPSGASIPVALDESDCYLGRPIVVFDSSVTNDATDQLGEFPLANAEYLSYAFVIRASDKKVIELGYPRSITAQPEDAFVKLGTQASFTITTAGETPTGYRIFNQTKNAYVAGAILALPAAGDPNTVTVSFTPTLADGAGEYQVEAVYGTGDSAETLRSDPAVLSLWEFAYSAGNDALTTSIELASMVPNDAVDFTVYSGYSQAVKLLVDGYQYTADDGHEIGWETANYVTTQIGRVTWGSTDAMSNIAFMYNEPDRHANISTGASHKSEVSAGGTHDFSIHLYNANAIAERHTGTLGMNLSLLDGGTETKKAESSAEVKFLMQPAAINATLPLTVQSYGYGADGSVAVPTNYGIQNGSNFPIKVTGLSAEAASGFRLMDPSTFVDGADRTYLVNKNQMSHGQATLRLADQQITTASAGGSWMAGADFTGWAIAGAASEGAWVSYPIAIESYIAKGEDSTTGKQLAQVTYTVGISPESVS</sequence>
<evidence type="ECO:0000256" key="3">
    <source>
        <dbReference type="ARBA" id="ARBA00004613"/>
    </source>
</evidence>
<dbReference type="PANTHER" id="PTHR11319">
    <property type="entry name" value="G PROTEIN-COUPLED RECEPTOR-RELATED"/>
    <property type="match status" value="1"/>
</dbReference>
<name>A0A498CJV4_9FIRM</name>
<dbReference type="SMART" id="SM00710">
    <property type="entry name" value="PbH1"/>
    <property type="match status" value="29"/>
</dbReference>
<keyword evidence="5" id="KW-0732">Signal</keyword>
<feature type="non-terminal residue" evidence="9">
    <location>
        <position position="1"/>
    </location>
</feature>
<accession>A0A498CJV4</accession>
<evidence type="ECO:0000313" key="9">
    <source>
        <dbReference type="EMBL" id="RLL07949.1"/>
    </source>
</evidence>
<dbReference type="GO" id="GO:0005576">
    <property type="term" value="C:extracellular region"/>
    <property type="evidence" value="ECO:0007669"/>
    <property type="project" value="UniProtKB-SubCell"/>
</dbReference>
<evidence type="ECO:0000256" key="1">
    <source>
        <dbReference type="ARBA" id="ARBA00004196"/>
    </source>
</evidence>
<feature type="region of interest" description="Disordered" evidence="8">
    <location>
        <begin position="27"/>
        <end position="47"/>
    </location>
</feature>